<proteinExistence type="predicted"/>
<dbReference type="AlphaFoldDB" id="A0A918CHI9"/>
<dbReference type="EMBL" id="BMSX01000010">
    <property type="protein sequence ID" value="GGR24220.1"/>
    <property type="molecule type" value="Genomic_DNA"/>
</dbReference>
<reference evidence="2" key="2">
    <citation type="submission" date="2020-09" db="EMBL/GenBank/DDBJ databases">
        <authorList>
            <person name="Sun Q."/>
            <person name="Ohkuma M."/>
        </authorList>
    </citation>
    <scope>NUCLEOTIDE SEQUENCE</scope>
    <source>
        <strain evidence="2">JCM 4346</strain>
    </source>
</reference>
<evidence type="ECO:0000259" key="1">
    <source>
        <dbReference type="Pfam" id="PF14594"/>
    </source>
</evidence>
<comment type="caution">
    <text evidence="2">The sequence shown here is derived from an EMBL/GenBank/DDBJ whole genome shotgun (WGS) entry which is preliminary data.</text>
</comment>
<dbReference type="InterPro" id="IPR029432">
    <property type="entry name" value="Gp28/Gp37-like_dom"/>
</dbReference>
<keyword evidence="3" id="KW-1185">Reference proteome</keyword>
<evidence type="ECO:0000313" key="3">
    <source>
        <dbReference type="Proteomes" id="UP000658320"/>
    </source>
</evidence>
<reference evidence="2" key="1">
    <citation type="journal article" date="2014" name="Int. J. Syst. Evol. Microbiol.">
        <title>Complete genome sequence of Corynebacterium casei LMG S-19264T (=DSM 44701T), isolated from a smear-ripened cheese.</title>
        <authorList>
            <consortium name="US DOE Joint Genome Institute (JGI-PGF)"/>
            <person name="Walter F."/>
            <person name="Albersmeier A."/>
            <person name="Kalinowski J."/>
            <person name="Ruckert C."/>
        </authorList>
    </citation>
    <scope>NUCLEOTIDE SEQUENCE</scope>
    <source>
        <strain evidence="2">JCM 4346</strain>
    </source>
</reference>
<dbReference type="Pfam" id="PF14594">
    <property type="entry name" value="Sipho_Gp37"/>
    <property type="match status" value="1"/>
</dbReference>
<accession>A0A918CHI9</accession>
<name>A0A918CHI9_9ACTN</name>
<organism evidence="2 3">
    <name type="scientific">Streptomyces aurantiogriseus</name>
    <dbReference type="NCBI Taxonomy" id="66870"/>
    <lineage>
        <taxon>Bacteria</taxon>
        <taxon>Bacillati</taxon>
        <taxon>Actinomycetota</taxon>
        <taxon>Actinomycetes</taxon>
        <taxon>Kitasatosporales</taxon>
        <taxon>Streptomycetaceae</taxon>
        <taxon>Streptomyces</taxon>
    </lineage>
</organism>
<gene>
    <name evidence="2" type="ORF">GCM10010251_45370</name>
</gene>
<sequence>MYGPRDLQVYVRNSSHQIVGQLDDFTQVQLVMRYNAVSNWTMDISATERNVALLAPGSNPNGGLIFELYGTTLLSGPIHTFAYAMGADGTRKLTLAGPDDTQYLANALVWPDPAHAIDSQATAYYTVTNSASYTETLMKNLVNLNLGPGAITERRKGGLTVETSSNRGKTGQSFKYRFEPVLDALTEIARGAPIGTPPGYLGFRIRQKDASAGIEFQVYATTNRLDTATFSEGRNNLISYSYQVQAPTASYAILGAGRETVDGSESAAVVAKELFGYTRVDTQPVFPGYRVESFVDVGEVDPTATDAQAQLDEKGQDALYTGATSVTVSMDPQDTPQLTFAKDYFLGDQVTVVVPYEGVIQEQVREVELTFNASSGLTTEITVGTEATTSHKTSGATKRLNTLADMIKRLNTRK</sequence>
<evidence type="ECO:0000313" key="2">
    <source>
        <dbReference type="EMBL" id="GGR24220.1"/>
    </source>
</evidence>
<protein>
    <recommendedName>
        <fullName evidence="1">Gp28/Gp37-like domain-containing protein</fullName>
    </recommendedName>
</protein>
<feature type="domain" description="Gp28/Gp37-like" evidence="1">
    <location>
        <begin position="9"/>
        <end position="385"/>
    </location>
</feature>
<dbReference type="RefSeq" id="WP_189939410.1">
    <property type="nucleotide sequence ID" value="NZ_BMSX01000010.1"/>
</dbReference>
<dbReference type="Proteomes" id="UP000658320">
    <property type="component" value="Unassembled WGS sequence"/>
</dbReference>